<evidence type="ECO:0000259" key="3">
    <source>
        <dbReference type="PROSITE" id="PS50003"/>
    </source>
</evidence>
<feature type="compositionally biased region" description="Polar residues" evidence="2">
    <location>
        <begin position="446"/>
        <end position="458"/>
    </location>
</feature>
<dbReference type="GeneID" id="25035518"/>
<dbReference type="InterPro" id="IPR027267">
    <property type="entry name" value="AH/BAR_dom_sf"/>
</dbReference>
<feature type="compositionally biased region" description="Acidic residues" evidence="2">
    <location>
        <begin position="413"/>
        <end position="427"/>
    </location>
</feature>
<dbReference type="Pfam" id="PF20400">
    <property type="entry name" value="BAR_4"/>
    <property type="match status" value="1"/>
</dbReference>
<name>S9VWW3_SCHCR</name>
<dbReference type="SUPFAM" id="SSF50729">
    <property type="entry name" value="PH domain-like"/>
    <property type="match status" value="1"/>
</dbReference>
<dbReference type="Pfam" id="PF20399">
    <property type="entry name" value="PH_20"/>
    <property type="match status" value="1"/>
</dbReference>
<evidence type="ECO:0000256" key="1">
    <source>
        <dbReference type="ARBA" id="ARBA00022553"/>
    </source>
</evidence>
<dbReference type="HOGENOM" id="CLU_554501_0_0_1"/>
<evidence type="ECO:0000313" key="5">
    <source>
        <dbReference type="Proteomes" id="UP000015464"/>
    </source>
</evidence>
<dbReference type="AlphaFoldDB" id="S9VWW3"/>
<dbReference type="EMBL" id="KE546993">
    <property type="protein sequence ID" value="EPY50430.1"/>
    <property type="molecule type" value="Genomic_DNA"/>
</dbReference>
<dbReference type="InterPro" id="IPR043453">
    <property type="entry name" value="Slm1_PH"/>
</dbReference>
<dbReference type="GO" id="GO:0070250">
    <property type="term" value="C:mating projection membrane"/>
    <property type="evidence" value="ECO:0007669"/>
    <property type="project" value="EnsemblFungi"/>
</dbReference>
<dbReference type="Gene3D" id="2.30.29.30">
    <property type="entry name" value="Pleckstrin-homology domain (PH domain)/Phosphotyrosine-binding domain (PTB)"/>
    <property type="match status" value="1"/>
</dbReference>
<keyword evidence="5" id="KW-1185">Reference proteome</keyword>
<reference evidence="4 5" key="1">
    <citation type="journal article" date="2011" name="Science">
        <title>Comparative functional genomics of the fission yeasts.</title>
        <authorList>
            <person name="Rhind N."/>
            <person name="Chen Z."/>
            <person name="Yassour M."/>
            <person name="Thompson D.A."/>
            <person name="Haas B.J."/>
            <person name="Habib N."/>
            <person name="Wapinski I."/>
            <person name="Roy S."/>
            <person name="Lin M.F."/>
            <person name="Heiman D.I."/>
            <person name="Young S.K."/>
            <person name="Furuya K."/>
            <person name="Guo Y."/>
            <person name="Pidoux A."/>
            <person name="Chen H.M."/>
            <person name="Robbertse B."/>
            <person name="Goldberg J.M."/>
            <person name="Aoki K."/>
            <person name="Bayne E.H."/>
            <person name="Berlin A.M."/>
            <person name="Desjardins C.A."/>
            <person name="Dobbs E."/>
            <person name="Dukaj L."/>
            <person name="Fan L."/>
            <person name="FitzGerald M.G."/>
            <person name="French C."/>
            <person name="Gujja S."/>
            <person name="Hansen K."/>
            <person name="Keifenheim D."/>
            <person name="Levin J.Z."/>
            <person name="Mosher R.A."/>
            <person name="Mueller C.A."/>
            <person name="Pfiffner J."/>
            <person name="Priest M."/>
            <person name="Russ C."/>
            <person name="Smialowska A."/>
            <person name="Swoboda P."/>
            <person name="Sykes S.M."/>
            <person name="Vaughn M."/>
            <person name="Vengrova S."/>
            <person name="Yoder R."/>
            <person name="Zeng Q."/>
            <person name="Allshire R."/>
            <person name="Baulcombe D."/>
            <person name="Birren B.W."/>
            <person name="Brown W."/>
            <person name="Ekwall K."/>
            <person name="Kellis M."/>
            <person name="Leatherwood J."/>
            <person name="Levin H."/>
            <person name="Margalit H."/>
            <person name="Martienssen R."/>
            <person name="Nieduszynski C.A."/>
            <person name="Spatafora J.W."/>
            <person name="Friedman N."/>
            <person name="Dalgaard J.Z."/>
            <person name="Baumann P."/>
            <person name="Niki H."/>
            <person name="Regev A."/>
            <person name="Nusbaum C."/>
        </authorList>
    </citation>
    <scope>NUCLEOTIDE SEQUENCE [LARGE SCALE GENOMIC DNA]</scope>
    <source>
        <strain evidence="5">OY26 / ATCC MYA-4695 / CBS 11777 / NBRC 106824 / NRRL Y48691</strain>
    </source>
</reference>
<dbReference type="PROSITE" id="PS50003">
    <property type="entry name" value="PH_DOMAIN"/>
    <property type="match status" value="1"/>
</dbReference>
<feature type="domain" description="PH" evidence="3">
    <location>
        <begin position="288"/>
        <end position="393"/>
    </location>
</feature>
<dbReference type="InterPro" id="IPR046869">
    <property type="entry name" value="SLM1/RGC1-like_PH"/>
</dbReference>
<dbReference type="PANTHER" id="PTHR31941">
    <property type="entry name" value="CYTOSKELETAL SIGNALING PROTEIN SLM1"/>
    <property type="match status" value="1"/>
</dbReference>
<dbReference type="PANTHER" id="PTHR31941:SF1">
    <property type="entry name" value="CYTOSKELETAL SIGNALING PROTEIN SLM1"/>
    <property type="match status" value="1"/>
</dbReference>
<proteinExistence type="predicted"/>
<dbReference type="CDD" id="cd13311">
    <property type="entry name" value="PH_Slm1"/>
    <property type="match status" value="1"/>
</dbReference>
<dbReference type="InterPro" id="IPR001849">
    <property type="entry name" value="PH_domain"/>
</dbReference>
<organism evidence="4 5">
    <name type="scientific">Schizosaccharomyces cryophilus (strain OY26 / ATCC MYA-4695 / CBS 11777 / NBRC 106824 / NRRL Y48691)</name>
    <name type="common">Fission yeast</name>
    <dbReference type="NCBI Taxonomy" id="653667"/>
    <lineage>
        <taxon>Eukaryota</taxon>
        <taxon>Fungi</taxon>
        <taxon>Dikarya</taxon>
        <taxon>Ascomycota</taxon>
        <taxon>Taphrinomycotina</taxon>
        <taxon>Schizosaccharomycetes</taxon>
        <taxon>Schizosaccharomycetales</taxon>
        <taxon>Schizosaccharomycetaceae</taxon>
        <taxon>Schizosaccharomyces</taxon>
    </lineage>
</organism>
<dbReference type="GO" id="GO:1904600">
    <property type="term" value="P:mating projection actin fusion focus assembly"/>
    <property type="evidence" value="ECO:0007669"/>
    <property type="project" value="EnsemblFungi"/>
</dbReference>
<accession>S9VWW3</accession>
<dbReference type="InterPro" id="IPR011993">
    <property type="entry name" value="PH-like_dom_sf"/>
</dbReference>
<evidence type="ECO:0000313" key="4">
    <source>
        <dbReference type="EMBL" id="EPY50430.1"/>
    </source>
</evidence>
<dbReference type="OMA" id="KVGNAFH"/>
<dbReference type="eggNOG" id="ENOG502QRAF">
    <property type="taxonomic scope" value="Eukaryota"/>
</dbReference>
<sequence>MDQKTASPSKDAVPQTDAYMGLCNSLTYRFEGWRHLVENLISFFKQLESLSKTTSKEYLKLSKTITHPSKDVNIFDEHGVQDVFAALRDQTAAISTDNEQLSIQLPGAIIKILELLRDDLKEHCKKINADGTKGVKGVEKQRSESQKFLVLLDRVLLPWGGESPPSVNVKNDPFIVDRLVLNSLARQVAEENNHVHSVAQIQELSFRFEQNTISKIKDIVRQFELLMNQTFTKSINHIREILQVSEAQSLTGEWSSYAKREPDFIKGSVAPRIYSELPYPGKNKPPTVPIIAGYLIRKTTIMKKKQRGFYAFTRSGYLYEFKSSDPQVDPEPEFALYIPHSLIGRPSDKKAKFKITGKDATNKVFGSRSDYSFCASNQVELMKWWEALNTYISGYHQPAVRQENIRQPAEAVPESDDDDDDDDDDEFQPAVEAQNNAARSRPAAATQVSPQGARAQTRSSEEVPSYNDSQAGPPANDFVFHSDLSGHNAWNV</sequence>
<protein>
    <submittedName>
        <fullName evidence="4">Cytoskeletal signaling protein</fullName>
    </submittedName>
</protein>
<dbReference type="RefSeq" id="XP_013024913.1">
    <property type="nucleotide sequence ID" value="XM_013169459.1"/>
</dbReference>
<dbReference type="Gene3D" id="1.20.1270.60">
    <property type="entry name" value="Arfaptin homology (AH) domain/BAR domain"/>
    <property type="match status" value="1"/>
</dbReference>
<feature type="region of interest" description="Disordered" evidence="2">
    <location>
        <begin position="408"/>
        <end position="492"/>
    </location>
</feature>
<dbReference type="GO" id="GO:0140253">
    <property type="term" value="P:cell-cell fusion"/>
    <property type="evidence" value="ECO:0007669"/>
    <property type="project" value="EnsemblFungi"/>
</dbReference>
<dbReference type="InterPro" id="IPR046868">
    <property type="entry name" value="BAR_4"/>
</dbReference>
<dbReference type="Proteomes" id="UP000015464">
    <property type="component" value="Unassembled WGS sequence"/>
</dbReference>
<keyword evidence="1" id="KW-0597">Phosphoprotein</keyword>
<evidence type="ECO:0000256" key="2">
    <source>
        <dbReference type="SAM" id="MobiDB-lite"/>
    </source>
</evidence>
<dbReference type="GO" id="GO:0051285">
    <property type="term" value="C:cell cortex of cell tip"/>
    <property type="evidence" value="ECO:0007669"/>
    <property type="project" value="EnsemblFungi"/>
</dbReference>
<dbReference type="STRING" id="653667.S9VWW3"/>
<dbReference type="SUPFAM" id="SSF103657">
    <property type="entry name" value="BAR/IMD domain-like"/>
    <property type="match status" value="1"/>
</dbReference>
<dbReference type="OrthoDB" id="2264563at2759"/>
<dbReference type="SMART" id="SM00233">
    <property type="entry name" value="PH"/>
    <property type="match status" value="1"/>
</dbReference>
<gene>
    <name evidence="4" type="ORF">SPOG_01187</name>
</gene>